<evidence type="ECO:0000313" key="2">
    <source>
        <dbReference type="Proteomes" id="UP001140234"/>
    </source>
</evidence>
<gene>
    <name evidence="1" type="primary">MGS1</name>
    <name evidence="1" type="ORF">IWQ57_000137</name>
</gene>
<comment type="caution">
    <text evidence="1">The sequence shown here is derived from an EMBL/GenBank/DDBJ whole genome shotgun (WGS) entry which is preliminary data.</text>
</comment>
<evidence type="ECO:0000313" key="1">
    <source>
        <dbReference type="EMBL" id="KAJ2775980.1"/>
    </source>
</evidence>
<accession>A0ACC1K9E0</accession>
<sequence>MSTLVSCPACGRSVPEWFVNDHLDHECAGMQADSGGRGPSDSADNGSGSSNPVAPTKRPIALPSPAKARKKSGSLLSLSKKAPSSSSLDGAAGTAAPGAAHFPSAVSAGSAVQGDSEAEKRLRNTRLPLAERLRPLSLDHFVGQQKLVGPQGILRMLIEGDRVPSMVLWGGPGLGKTTLARIIARCTNSAFREMSAVTQNIADVKKVVEEARNLDRLSGRRTILFLDEIHRFNKAQQDIFLPYLERGQIILIGATTENPSFRLNGALLSRCRVFQLEPLPDEDIAAIAVRACKLKQEDSGLDASGLDGGVAQYIASVSNGDARTAINVVDLAMDALAGKGALDLDCVRSALQRTHVVYGAEEHYDLISALHKSVRGSDANAALYWLGRMLQGGDDPVYIARRMVRMASEDIGLADNGALPLAMAALNACQAIGMPECDTILAHCAVYLARAPKSIESYAAFKRVKAVVASEHPWPVPLHLRNAPTRLMKDLGYAKDYKYNPDFDEPVDQLYLPEQIQNYDFFSSQS</sequence>
<organism evidence="1 2">
    <name type="scientific">Coemansia nantahalensis</name>
    <dbReference type="NCBI Taxonomy" id="2789366"/>
    <lineage>
        <taxon>Eukaryota</taxon>
        <taxon>Fungi</taxon>
        <taxon>Fungi incertae sedis</taxon>
        <taxon>Zoopagomycota</taxon>
        <taxon>Kickxellomycotina</taxon>
        <taxon>Kickxellomycetes</taxon>
        <taxon>Kickxellales</taxon>
        <taxon>Kickxellaceae</taxon>
        <taxon>Coemansia</taxon>
    </lineage>
</organism>
<name>A0ACC1K9E0_9FUNG</name>
<dbReference type="EMBL" id="JANBUJ010000001">
    <property type="protein sequence ID" value="KAJ2775980.1"/>
    <property type="molecule type" value="Genomic_DNA"/>
</dbReference>
<dbReference type="Proteomes" id="UP001140234">
    <property type="component" value="Unassembled WGS sequence"/>
</dbReference>
<keyword evidence="2" id="KW-1185">Reference proteome</keyword>
<proteinExistence type="predicted"/>
<protein>
    <submittedName>
        <fullName evidence="1">DNA-dependent ATPase mgs1</fullName>
    </submittedName>
</protein>
<reference evidence="1" key="1">
    <citation type="submission" date="2022-07" db="EMBL/GenBank/DDBJ databases">
        <title>Phylogenomic reconstructions and comparative analyses of Kickxellomycotina fungi.</title>
        <authorList>
            <person name="Reynolds N.K."/>
            <person name="Stajich J.E."/>
            <person name="Barry K."/>
            <person name="Grigoriev I.V."/>
            <person name="Crous P."/>
            <person name="Smith M.E."/>
        </authorList>
    </citation>
    <scope>NUCLEOTIDE SEQUENCE</scope>
    <source>
        <strain evidence="1">CBS 109366</strain>
    </source>
</reference>